<dbReference type="Proteomes" id="UP000430345">
    <property type="component" value="Unassembled WGS sequence"/>
</dbReference>
<dbReference type="InterPro" id="IPR017016">
    <property type="entry name" value="UCP033595"/>
</dbReference>
<evidence type="ECO:0000313" key="1">
    <source>
        <dbReference type="EMBL" id="MPQ43135.1"/>
    </source>
</evidence>
<accession>A0A6I1MIE5</accession>
<reference evidence="1 2" key="1">
    <citation type="submission" date="2019-10" db="EMBL/GenBank/DDBJ databases">
        <title>The Genome Sequence of Clostridium tarantellae Isolated from Fish Brain.</title>
        <authorList>
            <person name="Bano L."/>
            <person name="Kiel M."/>
            <person name="Sales G."/>
            <person name="Doxey A.C."/>
            <person name="Mansfield M.J."/>
            <person name="Schiavone M."/>
            <person name="Rossetto O."/>
            <person name="Pirazzini M."/>
            <person name="Dobrindt U."/>
            <person name="Montecucco C."/>
        </authorList>
    </citation>
    <scope>NUCLEOTIDE SEQUENCE [LARGE SCALE GENOMIC DNA]</scope>
    <source>
        <strain evidence="1 2">DSM 3997</strain>
    </source>
</reference>
<protein>
    <submittedName>
        <fullName evidence="1">Uncharacterized protein</fullName>
    </submittedName>
</protein>
<keyword evidence="2" id="KW-1185">Reference proteome</keyword>
<evidence type="ECO:0000313" key="2">
    <source>
        <dbReference type="Proteomes" id="UP000430345"/>
    </source>
</evidence>
<sequence length="103" mass="12220">MKVIRNLCNTVEVGEIKYKYFYRLTKTKFRNTDAYGIEVERQDVVGNELINIERDSIEKITCKLEKVENLIKLLYDYNVSPMHLIDILGEYVDEYILDFDKCA</sequence>
<organism evidence="1 2">
    <name type="scientific">Clostridium tarantellae</name>
    <dbReference type="NCBI Taxonomy" id="39493"/>
    <lineage>
        <taxon>Bacteria</taxon>
        <taxon>Bacillati</taxon>
        <taxon>Bacillota</taxon>
        <taxon>Clostridia</taxon>
        <taxon>Eubacteriales</taxon>
        <taxon>Clostridiaceae</taxon>
        <taxon>Clostridium</taxon>
    </lineage>
</organism>
<dbReference type="AlphaFoldDB" id="A0A6I1MIE5"/>
<dbReference type="PIRSF" id="PIRSF033595">
    <property type="entry name" value="UCP033595"/>
    <property type="match status" value="1"/>
</dbReference>
<dbReference type="OrthoDB" id="1954979at2"/>
<dbReference type="RefSeq" id="WP_152888379.1">
    <property type="nucleotide sequence ID" value="NZ_WHJC01000042.1"/>
</dbReference>
<comment type="caution">
    <text evidence="1">The sequence shown here is derived from an EMBL/GenBank/DDBJ whole genome shotgun (WGS) entry which is preliminary data.</text>
</comment>
<dbReference type="EMBL" id="WHJC01000042">
    <property type="protein sequence ID" value="MPQ43135.1"/>
    <property type="molecule type" value="Genomic_DNA"/>
</dbReference>
<proteinExistence type="predicted"/>
<gene>
    <name evidence="1" type="ORF">GBZ86_05085</name>
</gene>
<name>A0A6I1MIE5_9CLOT</name>
<dbReference type="Pfam" id="PF20124">
    <property type="entry name" value="DUF6514"/>
    <property type="match status" value="1"/>
</dbReference>